<dbReference type="InParanoid" id="F8Q3B5"/>
<gene>
    <name evidence="1" type="ORF">SERLA73DRAFT_140015</name>
</gene>
<organism evidence="2">
    <name type="scientific">Serpula lacrymans var. lacrymans (strain S7.3)</name>
    <name type="common">Dry rot fungus</name>
    <dbReference type="NCBI Taxonomy" id="936435"/>
    <lineage>
        <taxon>Eukaryota</taxon>
        <taxon>Fungi</taxon>
        <taxon>Dikarya</taxon>
        <taxon>Basidiomycota</taxon>
        <taxon>Agaricomycotina</taxon>
        <taxon>Agaricomycetes</taxon>
        <taxon>Agaricomycetidae</taxon>
        <taxon>Boletales</taxon>
        <taxon>Coniophorineae</taxon>
        <taxon>Serpulaceae</taxon>
        <taxon>Serpula</taxon>
    </lineage>
</organism>
<dbReference type="EMBL" id="GL945482">
    <property type="protein sequence ID" value="EGN97676.1"/>
    <property type="molecule type" value="Genomic_DNA"/>
</dbReference>
<keyword evidence="2" id="KW-1185">Reference proteome</keyword>
<reference evidence="2" key="1">
    <citation type="journal article" date="2011" name="Science">
        <title>The plant cell wall-decomposing machinery underlies the functional diversity of forest fungi.</title>
        <authorList>
            <person name="Eastwood D.C."/>
            <person name="Floudas D."/>
            <person name="Binder M."/>
            <person name="Majcherczyk A."/>
            <person name="Schneider P."/>
            <person name="Aerts A."/>
            <person name="Asiegbu F.O."/>
            <person name="Baker S.E."/>
            <person name="Barry K."/>
            <person name="Bendiksby M."/>
            <person name="Blumentritt M."/>
            <person name="Coutinho P.M."/>
            <person name="Cullen D."/>
            <person name="de Vries R.P."/>
            <person name="Gathman A."/>
            <person name="Goodell B."/>
            <person name="Henrissat B."/>
            <person name="Ihrmark K."/>
            <person name="Kauserud H."/>
            <person name="Kohler A."/>
            <person name="LaButti K."/>
            <person name="Lapidus A."/>
            <person name="Lavin J.L."/>
            <person name="Lee Y.-H."/>
            <person name="Lindquist E."/>
            <person name="Lilly W."/>
            <person name="Lucas S."/>
            <person name="Morin E."/>
            <person name="Murat C."/>
            <person name="Oguiza J.A."/>
            <person name="Park J."/>
            <person name="Pisabarro A.G."/>
            <person name="Riley R."/>
            <person name="Rosling A."/>
            <person name="Salamov A."/>
            <person name="Schmidt O."/>
            <person name="Schmutz J."/>
            <person name="Skrede I."/>
            <person name="Stenlid J."/>
            <person name="Wiebenga A."/>
            <person name="Xie X."/>
            <person name="Kuees U."/>
            <person name="Hibbett D.S."/>
            <person name="Hoffmeister D."/>
            <person name="Hoegberg N."/>
            <person name="Martin F."/>
            <person name="Grigoriev I.V."/>
            <person name="Watkinson S.C."/>
        </authorList>
    </citation>
    <scope>NUCLEOTIDE SEQUENCE [LARGE SCALE GENOMIC DNA]</scope>
    <source>
        <strain evidence="2">strain S7.3</strain>
    </source>
</reference>
<evidence type="ECO:0000313" key="1">
    <source>
        <dbReference type="EMBL" id="EGN97676.1"/>
    </source>
</evidence>
<sequence length="50" mass="5454">MTSYYIDKLTSLCMHRTASHASPCLTNAFADSAIASVGMSFDSPQIQRDL</sequence>
<dbReference type="Proteomes" id="UP000008063">
    <property type="component" value="Unassembled WGS sequence"/>
</dbReference>
<feature type="non-terminal residue" evidence="1">
    <location>
        <position position="50"/>
    </location>
</feature>
<dbReference type="AlphaFoldDB" id="F8Q3B5"/>
<accession>F8Q3B5</accession>
<name>F8Q3B5_SERL3</name>
<evidence type="ECO:0000313" key="2">
    <source>
        <dbReference type="Proteomes" id="UP000008063"/>
    </source>
</evidence>
<dbReference type="HOGENOM" id="CLU_3130000_0_0_1"/>
<protein>
    <submittedName>
        <fullName evidence="1">Uncharacterized protein</fullName>
    </submittedName>
</protein>
<proteinExistence type="predicted"/>